<dbReference type="AlphaFoldDB" id="A0ABD0M6C1"/>
<dbReference type="Proteomes" id="UP001519460">
    <property type="component" value="Unassembled WGS sequence"/>
</dbReference>
<gene>
    <name evidence="1" type="ORF">BaRGS_00002208</name>
</gene>
<dbReference type="EMBL" id="JACVVK020000006">
    <property type="protein sequence ID" value="KAK7506733.1"/>
    <property type="molecule type" value="Genomic_DNA"/>
</dbReference>
<keyword evidence="2" id="KW-1185">Reference proteome</keyword>
<proteinExistence type="predicted"/>
<reference evidence="1 2" key="1">
    <citation type="journal article" date="2023" name="Sci. Data">
        <title>Genome assembly of the Korean intertidal mud-creeper Batillaria attramentaria.</title>
        <authorList>
            <person name="Patra A.K."/>
            <person name="Ho P.T."/>
            <person name="Jun S."/>
            <person name="Lee S.J."/>
            <person name="Kim Y."/>
            <person name="Won Y.J."/>
        </authorList>
    </citation>
    <scope>NUCLEOTIDE SEQUENCE [LARGE SCALE GENOMIC DNA]</scope>
    <source>
        <strain evidence="1">Wonlab-2016</strain>
    </source>
</reference>
<protein>
    <submittedName>
        <fullName evidence="1">Uncharacterized protein</fullName>
    </submittedName>
</protein>
<accession>A0ABD0M6C1</accession>
<organism evidence="1 2">
    <name type="scientific">Batillaria attramentaria</name>
    <dbReference type="NCBI Taxonomy" id="370345"/>
    <lineage>
        <taxon>Eukaryota</taxon>
        <taxon>Metazoa</taxon>
        <taxon>Spiralia</taxon>
        <taxon>Lophotrochozoa</taxon>
        <taxon>Mollusca</taxon>
        <taxon>Gastropoda</taxon>
        <taxon>Caenogastropoda</taxon>
        <taxon>Sorbeoconcha</taxon>
        <taxon>Cerithioidea</taxon>
        <taxon>Batillariidae</taxon>
        <taxon>Batillaria</taxon>
    </lineage>
</organism>
<evidence type="ECO:0000313" key="1">
    <source>
        <dbReference type="EMBL" id="KAK7506733.1"/>
    </source>
</evidence>
<name>A0ABD0M6C1_9CAEN</name>
<evidence type="ECO:0000313" key="2">
    <source>
        <dbReference type="Proteomes" id="UP001519460"/>
    </source>
</evidence>
<comment type="caution">
    <text evidence="1">The sequence shown here is derived from an EMBL/GenBank/DDBJ whole genome shotgun (WGS) entry which is preliminary data.</text>
</comment>
<sequence length="180" mass="20231">MVLFFLPYLPTTETSQNANSIFHGPVAGTVSQHRIPVYFPGFGPGMVRLHSCNNATGSHQKQMSIFAGKTRKRKEASQWGEHAKPLFTQNWDWAPQGNKVKREGKENRSPELEKGTECIVSTPVRALGSILFLGYYFRVSCLRRSTVRLYCRCIHNVSSVVFAGQVSDFKADFSVKSFLP</sequence>